<feature type="transmembrane region" description="Helical" evidence="1">
    <location>
        <begin position="417"/>
        <end position="435"/>
    </location>
</feature>
<feature type="transmembrane region" description="Helical" evidence="1">
    <location>
        <begin position="96"/>
        <end position="123"/>
    </location>
</feature>
<gene>
    <name evidence="2" type="ORF">A9E74_02399</name>
</gene>
<organism evidence="2 3">
    <name type="scientific">Methylophaga muralis</name>
    <dbReference type="NCBI Taxonomy" id="291169"/>
    <lineage>
        <taxon>Bacteria</taxon>
        <taxon>Pseudomonadati</taxon>
        <taxon>Pseudomonadota</taxon>
        <taxon>Gammaproteobacteria</taxon>
        <taxon>Thiotrichales</taxon>
        <taxon>Piscirickettsiaceae</taxon>
        <taxon>Methylophaga</taxon>
    </lineage>
</organism>
<reference evidence="2 3" key="1">
    <citation type="submission" date="2016-07" db="EMBL/GenBank/DDBJ databases">
        <title>Draft Genome Sequence of Methylophaga muralis Bur 1.</title>
        <authorList>
            <person name="Vasilenko O.V."/>
            <person name="Doronina N.V."/>
            <person name="Shmareva M.N."/>
            <person name="Tarlachkov S.V."/>
            <person name="Mustakhimov I."/>
            <person name="Trotsenko Y.A."/>
        </authorList>
    </citation>
    <scope>NUCLEOTIDE SEQUENCE [LARGE SCALE GENOMIC DNA]</scope>
    <source>
        <strain evidence="2 3">Bur 1</strain>
    </source>
</reference>
<evidence type="ECO:0000313" key="3">
    <source>
        <dbReference type="Proteomes" id="UP000094379"/>
    </source>
</evidence>
<feature type="transmembrane region" description="Helical" evidence="1">
    <location>
        <begin position="309"/>
        <end position="330"/>
    </location>
</feature>
<feature type="transmembrane region" description="Helical" evidence="1">
    <location>
        <begin position="144"/>
        <end position="170"/>
    </location>
</feature>
<dbReference type="PANTHER" id="PTHR34219:SF4">
    <property type="entry name" value="PEPSY DOMAIN-CONTAINING PROTEIN"/>
    <property type="match status" value="1"/>
</dbReference>
<evidence type="ECO:0000256" key="1">
    <source>
        <dbReference type="SAM" id="Phobius"/>
    </source>
</evidence>
<feature type="transmembrane region" description="Helical" evidence="1">
    <location>
        <begin position="386"/>
        <end position="405"/>
    </location>
</feature>
<comment type="caution">
    <text evidence="2">The sequence shown here is derived from an EMBL/GenBank/DDBJ whole genome shotgun (WGS) entry which is preliminary data.</text>
</comment>
<dbReference type="InterPro" id="IPR005625">
    <property type="entry name" value="PepSY-ass_TM"/>
</dbReference>
<dbReference type="PATRIC" id="fig|291169.3.peg.2418"/>
<proteinExistence type="predicted"/>
<dbReference type="EMBL" id="MCRI01000037">
    <property type="protein sequence ID" value="ODN65833.1"/>
    <property type="molecule type" value="Genomic_DNA"/>
</dbReference>
<protein>
    <recommendedName>
        <fullName evidence="4">PepSY-associated TM helix</fullName>
    </recommendedName>
</protein>
<feature type="transmembrane region" description="Helical" evidence="1">
    <location>
        <begin position="450"/>
        <end position="471"/>
    </location>
</feature>
<keyword evidence="1" id="KW-1133">Transmembrane helix</keyword>
<keyword evidence="1" id="KW-0472">Membrane</keyword>
<sequence length="488" mass="55623">MNRLPAERVQVDISIDKQIRPILDQQASDAAAWTILLPRERIPFLTLAYGKEDDRKGQRINYDPLTMEALPPSYSDGASNFFYPFHHNLTLRHNNIGAWIVGVASMGMLCLLISGVIIHRRIFSEFFTFRAKAKFGRSNLDLHNLTGVLPLPFYILITLSGLMIAFMIYFPDAYQGLYNDRQPQSSSQAARVPTAERQFLTESLGRKRLPKANIPAEIGSLDAMVKDAEKHWGNNSVYLVRVNYPYDAKGNVVLRRTNDETITKNIDNYRYDAPSAAFLERYQSSVTVNVWNFISGLHYIQFKHWTLRWLYFLGGIAGCICIATGLFFFVEKRWNKHQKQKIAGSRLVDALAVTSVTGILVATAMMMLLNRLIPETFESKAQLEQYGFWGIWLLMAFHAFSRQFSRQERISAGWHQQLFLMAALSFLCVLLNWITTGDHLIKTFIWSPDMAVAGVDLVMIIMALIALKAGLMLRNKHDSRPLNKLSEA</sequence>
<dbReference type="Pfam" id="PF03929">
    <property type="entry name" value="PepSY_TM"/>
    <property type="match status" value="1"/>
</dbReference>
<keyword evidence="1" id="KW-0812">Transmembrane</keyword>
<keyword evidence="3" id="KW-1185">Reference proteome</keyword>
<dbReference type="PANTHER" id="PTHR34219">
    <property type="entry name" value="IRON-REGULATED INNER MEMBRANE PROTEIN-RELATED"/>
    <property type="match status" value="1"/>
</dbReference>
<dbReference type="AlphaFoldDB" id="A0A1E3GP50"/>
<dbReference type="STRING" id="291169.A9E74_02399"/>
<accession>A0A1E3GP50</accession>
<evidence type="ECO:0008006" key="4">
    <source>
        <dbReference type="Google" id="ProtNLM"/>
    </source>
</evidence>
<dbReference type="Proteomes" id="UP000094379">
    <property type="component" value="Unassembled WGS sequence"/>
</dbReference>
<feature type="transmembrane region" description="Helical" evidence="1">
    <location>
        <begin position="351"/>
        <end position="374"/>
    </location>
</feature>
<name>A0A1E3GP50_9GAMM</name>
<evidence type="ECO:0000313" key="2">
    <source>
        <dbReference type="EMBL" id="ODN65833.1"/>
    </source>
</evidence>